<gene>
    <name evidence="2" type="ORF">ALP44_200099</name>
</gene>
<organism evidence="2 3">
    <name type="scientific">Pseudomonas syringae pv. theae</name>
    <dbReference type="NCBI Taxonomy" id="103985"/>
    <lineage>
        <taxon>Bacteria</taxon>
        <taxon>Pseudomonadati</taxon>
        <taxon>Pseudomonadota</taxon>
        <taxon>Gammaproteobacteria</taxon>
        <taxon>Pseudomonadales</taxon>
        <taxon>Pseudomonadaceae</taxon>
        <taxon>Pseudomonas</taxon>
        <taxon>Pseudomonas syringae</taxon>
    </lineage>
</organism>
<protein>
    <recommendedName>
        <fullName evidence="4">S02 protein</fullName>
    </recommendedName>
</protein>
<dbReference type="EMBL" id="RBTL01000399">
    <property type="protein sequence ID" value="RMT55697.1"/>
    <property type="molecule type" value="Genomic_DNA"/>
</dbReference>
<sequence>MWWRLTLLVIALMLVFFVAGLYAGGAMFLQLTQGHFAGLSWDTLWEARKLTWNDRRMLYVPWSWCVTAALTFLPVGITLMAIFVRLKPKTSLHGDARFANDRELRQFEYQGEYKNTSKASK</sequence>
<accession>A0A3M5M5X2</accession>
<keyword evidence="1" id="KW-1133">Transmembrane helix</keyword>
<evidence type="ECO:0000256" key="1">
    <source>
        <dbReference type="SAM" id="Phobius"/>
    </source>
</evidence>
<dbReference type="RefSeq" id="WP_019331259.1">
    <property type="nucleotide sequence ID" value="NZ_LJRU01000329.1"/>
</dbReference>
<dbReference type="AlphaFoldDB" id="A0A3M5M5X2"/>
<proteinExistence type="predicted"/>
<evidence type="ECO:0008006" key="4">
    <source>
        <dbReference type="Google" id="ProtNLM"/>
    </source>
</evidence>
<feature type="transmembrane region" description="Helical" evidence="1">
    <location>
        <begin position="58"/>
        <end position="84"/>
    </location>
</feature>
<comment type="caution">
    <text evidence="2">The sequence shown here is derived from an EMBL/GenBank/DDBJ whole genome shotgun (WGS) entry which is preliminary data.</text>
</comment>
<evidence type="ECO:0000313" key="3">
    <source>
        <dbReference type="Proteomes" id="UP000282636"/>
    </source>
</evidence>
<name>A0A3M5M5X2_PSESX</name>
<reference evidence="2 3" key="1">
    <citation type="submission" date="2018-08" db="EMBL/GenBank/DDBJ databases">
        <title>Recombination of ecologically and evolutionarily significant loci maintains genetic cohesion in the Pseudomonas syringae species complex.</title>
        <authorList>
            <person name="Dillon M."/>
            <person name="Thakur S."/>
            <person name="Almeida R.N.D."/>
            <person name="Weir B.S."/>
            <person name="Guttman D.S."/>
        </authorList>
    </citation>
    <scope>NUCLEOTIDE SEQUENCE [LARGE SCALE GENOMIC DNA]</scope>
    <source>
        <strain evidence="2 3">ICMP 3934</strain>
    </source>
</reference>
<evidence type="ECO:0000313" key="2">
    <source>
        <dbReference type="EMBL" id="RMT55697.1"/>
    </source>
</evidence>
<keyword evidence="1" id="KW-0812">Transmembrane</keyword>
<keyword evidence="1" id="KW-0472">Membrane</keyword>
<dbReference type="Proteomes" id="UP000282636">
    <property type="component" value="Unassembled WGS sequence"/>
</dbReference>